<keyword evidence="3" id="KW-0804">Transcription</keyword>
<keyword evidence="5" id="KW-1185">Reference proteome</keyword>
<evidence type="ECO:0000313" key="5">
    <source>
        <dbReference type="Proteomes" id="UP000183263"/>
    </source>
</evidence>
<evidence type="ECO:0000256" key="1">
    <source>
        <dbReference type="ARBA" id="ARBA00023015"/>
    </source>
</evidence>
<organism evidence="4 5">
    <name type="scientific">Rhodococcus triatomae</name>
    <dbReference type="NCBI Taxonomy" id="300028"/>
    <lineage>
        <taxon>Bacteria</taxon>
        <taxon>Bacillati</taxon>
        <taxon>Actinomycetota</taxon>
        <taxon>Actinomycetes</taxon>
        <taxon>Mycobacteriales</taxon>
        <taxon>Nocardiaceae</taxon>
        <taxon>Rhodococcus</taxon>
    </lineage>
</organism>
<dbReference type="PANTHER" id="PTHR30055">
    <property type="entry name" value="HTH-TYPE TRANSCRIPTIONAL REGULATOR RUTR"/>
    <property type="match status" value="1"/>
</dbReference>
<dbReference type="InterPro" id="IPR001647">
    <property type="entry name" value="HTH_TetR"/>
</dbReference>
<keyword evidence="2 4" id="KW-0238">DNA-binding</keyword>
<gene>
    <name evidence="4" type="ORF">SAMN05444695_103368</name>
</gene>
<reference evidence="4 5" key="1">
    <citation type="submission" date="2016-10" db="EMBL/GenBank/DDBJ databases">
        <authorList>
            <person name="de Groot N.N."/>
        </authorList>
    </citation>
    <scope>NUCLEOTIDE SEQUENCE [LARGE SCALE GENOMIC DNA]</scope>
    <source>
        <strain evidence="4 5">DSM 44892</strain>
    </source>
</reference>
<dbReference type="Gene3D" id="1.10.357.10">
    <property type="entry name" value="Tetracycline Repressor, domain 2"/>
    <property type="match status" value="1"/>
</dbReference>
<dbReference type="GO" id="GO:0000976">
    <property type="term" value="F:transcription cis-regulatory region binding"/>
    <property type="evidence" value="ECO:0007669"/>
    <property type="project" value="TreeGrafter"/>
</dbReference>
<proteinExistence type="predicted"/>
<dbReference type="RefSeq" id="WP_072736635.1">
    <property type="nucleotide sequence ID" value="NZ_CP048813.1"/>
</dbReference>
<dbReference type="InterPro" id="IPR009057">
    <property type="entry name" value="Homeodomain-like_sf"/>
</dbReference>
<dbReference type="EMBL" id="FNDN01000003">
    <property type="protein sequence ID" value="SDH84662.1"/>
    <property type="molecule type" value="Genomic_DNA"/>
</dbReference>
<accession>A0A1G8FR84</accession>
<dbReference type="Proteomes" id="UP000183263">
    <property type="component" value="Unassembled WGS sequence"/>
</dbReference>
<evidence type="ECO:0000313" key="4">
    <source>
        <dbReference type="EMBL" id="SDH84662.1"/>
    </source>
</evidence>
<sequence>MTAPRTRAVRGDARRNRERILVAARDQLCLDPRAGMSEIAEQAGIGRVTLYGHFASRKDLVAEVFRLHLAEAERIVSASDPGQSPPERLAEMIHTSWQVMAEVDGLIAAAETELGTEHVHADHARILGHVEELIRSGIESGHFRTAQSPRWLTHCFFALMHGTAAALRTTGAPTDSVGDDLTVTLSAALGADTASDPGA</sequence>
<protein>
    <submittedName>
        <fullName evidence="4">DNA-binding transcriptional regulator, AcrR family</fullName>
    </submittedName>
</protein>
<dbReference type="SUPFAM" id="SSF46689">
    <property type="entry name" value="Homeodomain-like"/>
    <property type="match status" value="1"/>
</dbReference>
<dbReference type="Pfam" id="PF00440">
    <property type="entry name" value="TetR_N"/>
    <property type="match status" value="1"/>
</dbReference>
<keyword evidence="1" id="KW-0805">Transcription regulation</keyword>
<dbReference type="InterPro" id="IPR036271">
    <property type="entry name" value="Tet_transcr_reg_TetR-rel_C_sf"/>
</dbReference>
<dbReference type="GO" id="GO:0003700">
    <property type="term" value="F:DNA-binding transcription factor activity"/>
    <property type="evidence" value="ECO:0007669"/>
    <property type="project" value="TreeGrafter"/>
</dbReference>
<dbReference type="AlphaFoldDB" id="A0A1G8FR84"/>
<name>A0A1G8FR84_9NOCA</name>
<dbReference type="PANTHER" id="PTHR30055:SF234">
    <property type="entry name" value="HTH-TYPE TRANSCRIPTIONAL REGULATOR BETI"/>
    <property type="match status" value="1"/>
</dbReference>
<dbReference type="OrthoDB" id="9795011at2"/>
<evidence type="ECO:0000256" key="2">
    <source>
        <dbReference type="ARBA" id="ARBA00023125"/>
    </source>
</evidence>
<dbReference type="PROSITE" id="PS50977">
    <property type="entry name" value="HTH_TETR_2"/>
    <property type="match status" value="1"/>
</dbReference>
<dbReference type="SUPFAM" id="SSF48498">
    <property type="entry name" value="Tetracyclin repressor-like, C-terminal domain"/>
    <property type="match status" value="1"/>
</dbReference>
<evidence type="ECO:0000256" key="3">
    <source>
        <dbReference type="ARBA" id="ARBA00023163"/>
    </source>
</evidence>
<dbReference type="InterPro" id="IPR050109">
    <property type="entry name" value="HTH-type_TetR-like_transc_reg"/>
</dbReference>